<proteinExistence type="predicted"/>
<accession>A0A1Y0SW28</accession>
<keyword evidence="2" id="KW-1185">Reference proteome</keyword>
<evidence type="ECO:0000313" key="1">
    <source>
        <dbReference type="EMBL" id="ARV76685.1"/>
    </source>
</evidence>
<sequence>MTIEDEIKDVIDESIALLCFMINIKEVVKDECPNVIGVLDCPSVRFDNQGV</sequence>
<organism evidence="1 2">
    <name type="scientific">Pseudomonas phage Phabio</name>
    <dbReference type="NCBI Taxonomy" id="2006668"/>
    <lineage>
        <taxon>Viruses</taxon>
        <taxon>Duplodnaviria</taxon>
        <taxon>Heunggongvirae</taxon>
        <taxon>Uroviricota</taxon>
        <taxon>Caudoviricetes</taxon>
        <taxon>Chimalliviridae</taxon>
        <taxon>Phabiovirus</taxon>
        <taxon>Phabiovirus phabio</taxon>
    </lineage>
</organism>
<dbReference type="Proteomes" id="UP000225448">
    <property type="component" value="Segment"/>
</dbReference>
<name>A0A1Y0SW28_9CAUD</name>
<protein>
    <submittedName>
        <fullName evidence="1">Uncharacterized protein</fullName>
    </submittedName>
</protein>
<gene>
    <name evidence="1" type="ORF">PHABIO_54</name>
</gene>
<evidence type="ECO:0000313" key="2">
    <source>
        <dbReference type="Proteomes" id="UP000225448"/>
    </source>
</evidence>
<dbReference type="EMBL" id="MF042360">
    <property type="protein sequence ID" value="ARV76685.1"/>
    <property type="molecule type" value="Genomic_DNA"/>
</dbReference>
<reference evidence="1 2" key="1">
    <citation type="submission" date="2017-05" db="EMBL/GenBank/DDBJ databases">
        <authorList>
            <person name="Song R."/>
            <person name="Chenine A.L."/>
            <person name="Ruprecht R.M."/>
        </authorList>
    </citation>
    <scope>NUCLEOTIDE SEQUENCE [LARGE SCALE GENOMIC DNA]</scope>
</reference>